<evidence type="ECO:0000256" key="6">
    <source>
        <dbReference type="SAM" id="MobiDB-lite"/>
    </source>
</evidence>
<feature type="region of interest" description="Disordered" evidence="6">
    <location>
        <begin position="365"/>
        <end position="394"/>
    </location>
</feature>
<evidence type="ECO:0000256" key="7">
    <source>
        <dbReference type="SAM" id="Phobius"/>
    </source>
</evidence>
<feature type="transmembrane region" description="Helical" evidence="7">
    <location>
        <begin position="62"/>
        <end position="84"/>
    </location>
</feature>
<reference evidence="9 10" key="1">
    <citation type="journal article" date="2024" name="IMA Fungus">
        <title>Apiospora arundinis, a panoply of carbohydrate-active enzymes and secondary metabolites.</title>
        <authorList>
            <person name="Sorensen T."/>
            <person name="Petersen C."/>
            <person name="Muurmann A.T."/>
            <person name="Christiansen J.V."/>
            <person name="Brundto M.L."/>
            <person name="Overgaard C.K."/>
            <person name="Boysen A.T."/>
            <person name="Wollenberg R.D."/>
            <person name="Larsen T.O."/>
            <person name="Sorensen J.L."/>
            <person name="Nielsen K.L."/>
            <person name="Sondergaard T.E."/>
        </authorList>
    </citation>
    <scope>NUCLEOTIDE SEQUENCE [LARGE SCALE GENOMIC DNA]</scope>
    <source>
        <strain evidence="9 10">AAU 773</strain>
    </source>
</reference>
<gene>
    <name evidence="9" type="ORF">PGQ11_014717</name>
</gene>
<evidence type="ECO:0000256" key="5">
    <source>
        <dbReference type="ARBA" id="ARBA00038359"/>
    </source>
</evidence>
<feature type="transmembrane region" description="Helical" evidence="7">
    <location>
        <begin position="29"/>
        <end position="50"/>
    </location>
</feature>
<evidence type="ECO:0000256" key="1">
    <source>
        <dbReference type="ARBA" id="ARBA00004141"/>
    </source>
</evidence>
<evidence type="ECO:0000313" key="9">
    <source>
        <dbReference type="EMBL" id="KAK8852238.1"/>
    </source>
</evidence>
<evidence type="ECO:0000313" key="10">
    <source>
        <dbReference type="Proteomes" id="UP001390339"/>
    </source>
</evidence>
<proteinExistence type="inferred from homology"/>
<feature type="transmembrane region" description="Helical" evidence="7">
    <location>
        <begin position="190"/>
        <end position="218"/>
    </location>
</feature>
<feature type="domain" description="Rhodopsin" evidence="8">
    <location>
        <begin position="46"/>
        <end position="289"/>
    </location>
</feature>
<dbReference type="Proteomes" id="UP001390339">
    <property type="component" value="Unassembled WGS sequence"/>
</dbReference>
<dbReference type="PANTHER" id="PTHR33048">
    <property type="entry name" value="PTH11-LIKE INTEGRAL MEMBRANE PROTEIN (AFU_ORTHOLOGUE AFUA_5G11245)"/>
    <property type="match status" value="1"/>
</dbReference>
<feature type="transmembrane region" description="Helical" evidence="7">
    <location>
        <begin position="140"/>
        <end position="170"/>
    </location>
</feature>
<feature type="transmembrane region" description="Helical" evidence="7">
    <location>
        <begin position="225"/>
        <end position="243"/>
    </location>
</feature>
<dbReference type="Pfam" id="PF20684">
    <property type="entry name" value="Fung_rhodopsin"/>
    <property type="match status" value="1"/>
</dbReference>
<evidence type="ECO:0000256" key="4">
    <source>
        <dbReference type="ARBA" id="ARBA00023136"/>
    </source>
</evidence>
<name>A0ABR2HTB1_9PEZI</name>
<accession>A0ABR2HTB1</accession>
<evidence type="ECO:0000256" key="3">
    <source>
        <dbReference type="ARBA" id="ARBA00022989"/>
    </source>
</evidence>
<comment type="caution">
    <text evidence="9">The sequence shown here is derived from an EMBL/GenBank/DDBJ whole genome shotgun (WGS) entry which is preliminary data.</text>
</comment>
<organism evidence="9 10">
    <name type="scientific">Apiospora arundinis</name>
    <dbReference type="NCBI Taxonomy" id="335852"/>
    <lineage>
        <taxon>Eukaryota</taxon>
        <taxon>Fungi</taxon>
        <taxon>Dikarya</taxon>
        <taxon>Ascomycota</taxon>
        <taxon>Pezizomycotina</taxon>
        <taxon>Sordariomycetes</taxon>
        <taxon>Xylariomycetidae</taxon>
        <taxon>Amphisphaeriales</taxon>
        <taxon>Apiosporaceae</taxon>
        <taxon>Apiospora</taxon>
    </lineage>
</organism>
<comment type="similarity">
    <text evidence="5">Belongs to the SAT4 family.</text>
</comment>
<feature type="compositionally biased region" description="Polar residues" evidence="6">
    <location>
        <begin position="365"/>
        <end position="376"/>
    </location>
</feature>
<keyword evidence="10" id="KW-1185">Reference proteome</keyword>
<dbReference type="InterPro" id="IPR052337">
    <property type="entry name" value="SAT4-like"/>
</dbReference>
<dbReference type="EMBL" id="JAPCWZ010000009">
    <property type="protein sequence ID" value="KAK8852238.1"/>
    <property type="molecule type" value="Genomic_DNA"/>
</dbReference>
<protein>
    <submittedName>
        <fullName evidence="9">Phosphatidylserine decarboxylase</fullName>
    </submittedName>
</protein>
<feature type="transmembrane region" description="Helical" evidence="7">
    <location>
        <begin position="104"/>
        <end position="128"/>
    </location>
</feature>
<keyword evidence="2 7" id="KW-0812">Transmembrane</keyword>
<keyword evidence="3 7" id="KW-1133">Transmembrane helix</keyword>
<evidence type="ECO:0000259" key="8">
    <source>
        <dbReference type="Pfam" id="PF20684"/>
    </source>
</evidence>
<dbReference type="PANTHER" id="PTHR33048:SF167">
    <property type="entry name" value="INTEGRAL MEMBRANE PROTEIN"/>
    <property type="match status" value="1"/>
</dbReference>
<comment type="subcellular location">
    <subcellularLocation>
        <location evidence="1">Membrane</location>
        <topology evidence="1">Multi-pass membrane protein</topology>
    </subcellularLocation>
</comment>
<sequence length="415" mass="45550">MAITTPESLWIRESTSGGMEPVDSNGGSILAITGTLMGITFVVVSLRLYIRQVMLKSFSIDDGVILAALIMAIMSMVCFVGMVRNGAGRYPKDIESEWKEGLAFWSYIIGVFFVTGISLVKISIGFFLKRFAQTPGQHRFLWVIISFCAVFMFYSVITFVIACIPLEAMWVPGLRKDPNSRCQSGEVLSIIGTVNGVINVLTDLIFCLLPVPVVLALAINRRTRVTLFLILSLGLFACAASIARMIFGRRRLNDPNFTRHYNFLIWFYIELQVGILAASLPSLRPLFSKLLKGTSTPAVLSGGNYNYGSRYGYGPRSKSGGGRGHSGYYRQEDLPIPLESVVTSGRYDEGDDADSIKNVTSNGHYKAQASSGTSHAGNLADDDSEKDILPPGGIHVSQRTEVMFDEDKDFIAVAR</sequence>
<keyword evidence="4 7" id="KW-0472">Membrane</keyword>
<evidence type="ECO:0000256" key="2">
    <source>
        <dbReference type="ARBA" id="ARBA00022692"/>
    </source>
</evidence>
<feature type="transmembrane region" description="Helical" evidence="7">
    <location>
        <begin position="263"/>
        <end position="283"/>
    </location>
</feature>
<dbReference type="InterPro" id="IPR049326">
    <property type="entry name" value="Rhodopsin_dom_fungi"/>
</dbReference>